<evidence type="ECO:0000256" key="5">
    <source>
        <dbReference type="ARBA" id="ARBA00022786"/>
    </source>
</evidence>
<comment type="caution">
    <text evidence="10">The sequence shown here is derived from an EMBL/GenBank/DDBJ whole genome shotgun (WGS) entry which is preliminary data.</text>
</comment>
<comment type="catalytic activity">
    <reaction evidence="1">
        <text>Thiol-dependent hydrolysis of ester, thioester, amide, peptide and isopeptide bonds formed by the C-terminal Gly of ubiquitin (a 76-residue protein attached to proteins as an intracellular targeting signal).</text>
        <dbReference type="EC" id="3.4.19.12"/>
    </reaction>
</comment>
<evidence type="ECO:0000256" key="4">
    <source>
        <dbReference type="ARBA" id="ARBA00022670"/>
    </source>
</evidence>
<feature type="region of interest" description="Disordered" evidence="8">
    <location>
        <begin position="22"/>
        <end position="79"/>
    </location>
</feature>
<evidence type="ECO:0000256" key="6">
    <source>
        <dbReference type="ARBA" id="ARBA00022801"/>
    </source>
</evidence>
<evidence type="ECO:0000256" key="2">
    <source>
        <dbReference type="ARBA" id="ARBA00009085"/>
    </source>
</evidence>
<evidence type="ECO:0000259" key="9">
    <source>
        <dbReference type="PROSITE" id="PS50235"/>
    </source>
</evidence>
<dbReference type="GO" id="GO:0005634">
    <property type="term" value="C:nucleus"/>
    <property type="evidence" value="ECO:0007669"/>
    <property type="project" value="TreeGrafter"/>
</dbReference>
<protein>
    <recommendedName>
        <fullName evidence="3">ubiquitinyl hydrolase 1</fullName>
        <ecNumber evidence="3">3.4.19.12</ecNumber>
    </recommendedName>
</protein>
<feature type="compositionally biased region" description="Low complexity" evidence="8">
    <location>
        <begin position="51"/>
        <end position="74"/>
    </location>
</feature>
<evidence type="ECO:0000256" key="1">
    <source>
        <dbReference type="ARBA" id="ARBA00000707"/>
    </source>
</evidence>
<accession>A0A2S4V0K5</accession>
<name>A0A2S4V0K5_9BASI</name>
<dbReference type="PROSITE" id="PS50235">
    <property type="entry name" value="USP_3"/>
    <property type="match status" value="1"/>
</dbReference>
<dbReference type="CDD" id="cd02662">
    <property type="entry name" value="Peptidase_C19F"/>
    <property type="match status" value="1"/>
</dbReference>
<dbReference type="EMBL" id="PKSL01000133">
    <property type="protein sequence ID" value="POW02985.1"/>
    <property type="molecule type" value="Genomic_DNA"/>
</dbReference>
<feature type="domain" description="USP" evidence="9">
    <location>
        <begin position="126"/>
        <end position="469"/>
    </location>
</feature>
<dbReference type="Gene3D" id="3.90.70.10">
    <property type="entry name" value="Cysteine proteinases"/>
    <property type="match status" value="1"/>
</dbReference>
<proteinExistence type="inferred from homology"/>
<dbReference type="InterPro" id="IPR038765">
    <property type="entry name" value="Papain-like_cys_pep_sf"/>
</dbReference>
<evidence type="ECO:0000256" key="3">
    <source>
        <dbReference type="ARBA" id="ARBA00012759"/>
    </source>
</evidence>
<dbReference type="GO" id="GO:0005829">
    <property type="term" value="C:cytosol"/>
    <property type="evidence" value="ECO:0007669"/>
    <property type="project" value="TreeGrafter"/>
</dbReference>
<dbReference type="InterPro" id="IPR028889">
    <property type="entry name" value="USP"/>
</dbReference>
<sequence>MITEFSKLIRFKKSNLDLLSSNNNIRNLPPRTASANTNAVPVSRTRERSESSSSSRSRSSPPQHQHQQTPRQSTATINQSNLGLYPEEYDDDRPLFECDMELGCMWLCQSSCQVAGKSLKMTTFYAGISNNASSNLCFLNSVIQALASTQEYTKYLKEIHSEKPKGEGSKPSIIEELLSIIEELNTPRPRNTVLRPTKLIEALLANHASSSKLFNSNQQDAHELLMIIFEAIDLEFERSTKCRSSSHAGLAALLLPTVTNQSRNQRNPFCGLMANRIACAACAFSAGIHHSPTDHLSISLPFCATCTLEDCLKEYTILELLDDYFCRKCTLIKTEITILTVHVSRSTMMGTGGETVMKNPSNLRFPEILILDRFTTTESLSVRAEQPISSADQPQPSVKRTIGYPYKLIALIVHQGNHLSGHYLTFRRIPSSFNTLSAEWLRVSDQEVDRCSVNEALDSNPTLLFYQLLADHPSHS</sequence>
<dbReference type="VEuPathDB" id="FungiDB:PSHT_00828"/>
<comment type="similarity">
    <text evidence="2">Belongs to the peptidase C19 family.</text>
</comment>
<evidence type="ECO:0000256" key="7">
    <source>
        <dbReference type="ARBA" id="ARBA00022807"/>
    </source>
</evidence>
<keyword evidence="11" id="KW-1185">Reference proteome</keyword>
<reference evidence="10" key="1">
    <citation type="submission" date="2017-12" db="EMBL/GenBank/DDBJ databases">
        <title>Gene loss provides genomic basis for host adaptation in cereal stripe rust fungi.</title>
        <authorList>
            <person name="Xia C."/>
        </authorList>
    </citation>
    <scope>NUCLEOTIDE SEQUENCE [LARGE SCALE GENOMIC DNA]</scope>
    <source>
        <strain evidence="10">93-210</strain>
    </source>
</reference>
<keyword evidence="4" id="KW-0645">Protease</keyword>
<evidence type="ECO:0000313" key="11">
    <source>
        <dbReference type="Proteomes" id="UP000239156"/>
    </source>
</evidence>
<keyword evidence="6" id="KW-0378">Hydrolase</keyword>
<dbReference type="PANTHER" id="PTHR24006">
    <property type="entry name" value="UBIQUITIN CARBOXYL-TERMINAL HYDROLASE"/>
    <property type="match status" value="1"/>
</dbReference>
<keyword evidence="7" id="KW-0788">Thiol protease</keyword>
<dbReference type="Pfam" id="PF00443">
    <property type="entry name" value="UCH"/>
    <property type="match status" value="1"/>
</dbReference>
<dbReference type="InterPro" id="IPR018200">
    <property type="entry name" value="USP_CS"/>
</dbReference>
<dbReference type="GO" id="GO:0006508">
    <property type="term" value="P:proteolysis"/>
    <property type="evidence" value="ECO:0007669"/>
    <property type="project" value="UniProtKB-KW"/>
</dbReference>
<dbReference type="Proteomes" id="UP000239156">
    <property type="component" value="Unassembled WGS sequence"/>
</dbReference>
<dbReference type="VEuPathDB" id="FungiDB:PSHT_08036"/>
<keyword evidence="5" id="KW-0833">Ubl conjugation pathway</keyword>
<dbReference type="InterPro" id="IPR050164">
    <property type="entry name" value="Peptidase_C19"/>
</dbReference>
<evidence type="ECO:0000313" key="10">
    <source>
        <dbReference type="EMBL" id="POW02985.1"/>
    </source>
</evidence>
<dbReference type="VEuPathDB" id="FungiDB:PSTT_11434"/>
<dbReference type="GO" id="GO:0016579">
    <property type="term" value="P:protein deubiquitination"/>
    <property type="evidence" value="ECO:0007669"/>
    <property type="project" value="InterPro"/>
</dbReference>
<organism evidence="10 11">
    <name type="scientific">Puccinia striiformis</name>
    <dbReference type="NCBI Taxonomy" id="27350"/>
    <lineage>
        <taxon>Eukaryota</taxon>
        <taxon>Fungi</taxon>
        <taxon>Dikarya</taxon>
        <taxon>Basidiomycota</taxon>
        <taxon>Pucciniomycotina</taxon>
        <taxon>Pucciniomycetes</taxon>
        <taxon>Pucciniales</taxon>
        <taxon>Pucciniaceae</taxon>
        <taxon>Puccinia</taxon>
    </lineage>
</organism>
<gene>
    <name evidence="10" type="ORF">PSTT_11434</name>
</gene>
<dbReference type="PROSITE" id="PS00973">
    <property type="entry name" value="USP_2"/>
    <property type="match status" value="1"/>
</dbReference>
<dbReference type="SUPFAM" id="SSF54001">
    <property type="entry name" value="Cysteine proteinases"/>
    <property type="match status" value="1"/>
</dbReference>
<feature type="non-terminal residue" evidence="10">
    <location>
        <position position="476"/>
    </location>
</feature>
<dbReference type="GO" id="GO:0004843">
    <property type="term" value="F:cysteine-type deubiquitinase activity"/>
    <property type="evidence" value="ECO:0007669"/>
    <property type="project" value="UniProtKB-EC"/>
</dbReference>
<dbReference type="PANTHER" id="PTHR24006:SF888">
    <property type="entry name" value="UBIQUITIN CARBOXYL-TERMINAL HYDROLASE 30"/>
    <property type="match status" value="1"/>
</dbReference>
<dbReference type="InterPro" id="IPR001394">
    <property type="entry name" value="Peptidase_C19_UCH"/>
</dbReference>
<dbReference type="EC" id="3.4.19.12" evidence="3"/>
<evidence type="ECO:0000256" key="8">
    <source>
        <dbReference type="SAM" id="MobiDB-lite"/>
    </source>
</evidence>
<dbReference type="AlphaFoldDB" id="A0A2S4V0K5"/>